<dbReference type="OrthoDB" id="264532at2759"/>
<evidence type="ECO:0000313" key="15">
    <source>
        <dbReference type="EMBL" id="CAD5111251.1"/>
    </source>
</evidence>
<evidence type="ECO:0000256" key="5">
    <source>
        <dbReference type="ARBA" id="ARBA00022516"/>
    </source>
</evidence>
<evidence type="ECO:0000256" key="4">
    <source>
        <dbReference type="ARBA" id="ARBA00005420"/>
    </source>
</evidence>
<reference evidence="15 16" key="1">
    <citation type="submission" date="2020-08" db="EMBL/GenBank/DDBJ databases">
        <authorList>
            <person name="Hejnol A."/>
        </authorList>
    </citation>
    <scope>NUCLEOTIDE SEQUENCE [LARGE SCALE GENOMIC DNA]</scope>
</reference>
<dbReference type="EC" id="2.3.1.-" evidence="14"/>
<keyword evidence="16" id="KW-1185">Reference proteome</keyword>
<dbReference type="GO" id="GO:0004144">
    <property type="term" value="F:diacylglycerol O-acyltransferase activity"/>
    <property type="evidence" value="ECO:0007669"/>
    <property type="project" value="TreeGrafter"/>
</dbReference>
<dbReference type="GO" id="GO:0005789">
    <property type="term" value="C:endoplasmic reticulum membrane"/>
    <property type="evidence" value="ECO:0007669"/>
    <property type="project" value="UniProtKB-SubCell"/>
</dbReference>
<evidence type="ECO:0000256" key="6">
    <source>
        <dbReference type="ARBA" id="ARBA00022679"/>
    </source>
</evidence>
<keyword evidence="13" id="KW-0012">Acyltransferase</keyword>
<dbReference type="GO" id="GO:0019432">
    <property type="term" value="P:triglyceride biosynthetic process"/>
    <property type="evidence" value="ECO:0007669"/>
    <property type="project" value="TreeGrafter"/>
</dbReference>
<evidence type="ECO:0000256" key="14">
    <source>
        <dbReference type="RuleBase" id="RU367023"/>
    </source>
</evidence>
<keyword evidence="5" id="KW-0444">Lipid biosynthesis</keyword>
<comment type="similarity">
    <text evidence="4 14">Belongs to the diacylglycerol acyltransferase family.</text>
</comment>
<evidence type="ECO:0000256" key="1">
    <source>
        <dbReference type="ARBA" id="ARBA00004477"/>
    </source>
</evidence>
<sequence>MTSKLGIKWAPIFGLPLKRRLQTAAVMHYPLGLIFVPFLSLFLAYYLLMTIIWWIVPAYLAWMVYDIAICKTSSRGGRRIEYFRHLKIWKYFRDYFPITLIKTADLDPSRNYIMGSHPHGILGCGAFCNFATEANNVSKVFPGITPHILTLISNFNWPIVRGYIMWLGICDVSKESIKWILTKKGQGQAAIIVVGGAQEALDARPNNYILTLKNRKGFVKLALQQGASLVPIYSFGENDLFNQAPNPHGSRLRKFQILFKKLSGIAPAFFYGRGVFNYTFGFVPHRKPVRTVVGKPIYLEKEPNPTKERINEVHQQYMDGLTRIFEDYKEKFGVDKDTKLEFV</sequence>
<comment type="caution">
    <text evidence="15">The sequence shown here is derived from an EMBL/GenBank/DDBJ whole genome shotgun (WGS) entry which is preliminary data.</text>
</comment>
<dbReference type="PANTHER" id="PTHR12317">
    <property type="entry name" value="DIACYLGLYCEROL O-ACYLTRANSFERASE"/>
    <property type="match status" value="1"/>
</dbReference>
<evidence type="ECO:0000256" key="12">
    <source>
        <dbReference type="ARBA" id="ARBA00023136"/>
    </source>
</evidence>
<evidence type="ECO:0000313" key="16">
    <source>
        <dbReference type="Proteomes" id="UP000549394"/>
    </source>
</evidence>
<dbReference type="Proteomes" id="UP000549394">
    <property type="component" value="Unassembled WGS sequence"/>
</dbReference>
<evidence type="ECO:0000256" key="3">
    <source>
        <dbReference type="ARBA" id="ARBA00005189"/>
    </source>
</evidence>
<dbReference type="CDD" id="cd07987">
    <property type="entry name" value="LPLAT_MGAT-like"/>
    <property type="match status" value="1"/>
</dbReference>
<comment type="subcellular location">
    <subcellularLocation>
        <location evidence="1 14">Endoplasmic reticulum membrane</location>
        <topology evidence="1 14">Multi-pass membrane protein</topology>
    </subcellularLocation>
</comment>
<dbReference type="EMBL" id="CAJFCJ010000001">
    <property type="protein sequence ID" value="CAD5111251.1"/>
    <property type="molecule type" value="Genomic_DNA"/>
</dbReference>
<dbReference type="PANTHER" id="PTHR12317:SF0">
    <property type="entry name" value="ACYLTRANSFERASE"/>
    <property type="match status" value="1"/>
</dbReference>
<keyword evidence="7 14" id="KW-0812">Transmembrane</keyword>
<keyword evidence="8" id="KW-0319">Glycerol metabolism</keyword>
<dbReference type="InterPro" id="IPR007130">
    <property type="entry name" value="DAGAT"/>
</dbReference>
<keyword evidence="11" id="KW-0443">Lipid metabolism</keyword>
<organism evidence="15 16">
    <name type="scientific">Dimorphilus gyrociliatus</name>
    <dbReference type="NCBI Taxonomy" id="2664684"/>
    <lineage>
        <taxon>Eukaryota</taxon>
        <taxon>Metazoa</taxon>
        <taxon>Spiralia</taxon>
        <taxon>Lophotrochozoa</taxon>
        <taxon>Annelida</taxon>
        <taxon>Polychaeta</taxon>
        <taxon>Polychaeta incertae sedis</taxon>
        <taxon>Dinophilidae</taxon>
        <taxon>Dimorphilus</taxon>
    </lineage>
</organism>
<evidence type="ECO:0000256" key="11">
    <source>
        <dbReference type="ARBA" id="ARBA00023098"/>
    </source>
</evidence>
<evidence type="ECO:0000256" key="7">
    <source>
        <dbReference type="ARBA" id="ARBA00022692"/>
    </source>
</evidence>
<proteinExistence type="inferred from homology"/>
<keyword evidence="12 14" id="KW-0472">Membrane</keyword>
<comment type="pathway">
    <text evidence="3">Lipid metabolism.</text>
</comment>
<dbReference type="AlphaFoldDB" id="A0A7I8V6T9"/>
<evidence type="ECO:0000256" key="9">
    <source>
        <dbReference type="ARBA" id="ARBA00022824"/>
    </source>
</evidence>
<comment type="caution">
    <text evidence="14">Lacks conserved residue(s) required for the propagation of feature annotation.</text>
</comment>
<protein>
    <recommendedName>
        <fullName evidence="14">Acyltransferase</fullName>
        <ecNumber evidence="14">2.3.1.-</ecNumber>
    </recommendedName>
</protein>
<evidence type="ECO:0000256" key="10">
    <source>
        <dbReference type="ARBA" id="ARBA00022989"/>
    </source>
</evidence>
<keyword evidence="6 14" id="KW-0808">Transferase</keyword>
<evidence type="ECO:0000256" key="13">
    <source>
        <dbReference type="ARBA" id="ARBA00023315"/>
    </source>
</evidence>
<keyword evidence="10 14" id="KW-1133">Transmembrane helix</keyword>
<gene>
    <name evidence="15" type="ORF">DGYR_LOCUS572</name>
</gene>
<accession>A0A7I8V6T9</accession>
<keyword evidence="9 14" id="KW-0256">Endoplasmic reticulum</keyword>
<dbReference type="GO" id="GO:0006071">
    <property type="term" value="P:glycerol metabolic process"/>
    <property type="evidence" value="ECO:0007669"/>
    <property type="project" value="UniProtKB-KW"/>
</dbReference>
<name>A0A7I8V6T9_9ANNE</name>
<dbReference type="Pfam" id="PF03982">
    <property type="entry name" value="DAGAT"/>
    <property type="match status" value="1"/>
</dbReference>
<feature type="transmembrane region" description="Helical" evidence="14">
    <location>
        <begin position="21"/>
        <end position="45"/>
    </location>
</feature>
<evidence type="ECO:0000256" key="8">
    <source>
        <dbReference type="ARBA" id="ARBA00022798"/>
    </source>
</evidence>
<comment type="pathway">
    <text evidence="2">Glycerolipid metabolism; triacylglycerol biosynthesis.</text>
</comment>
<evidence type="ECO:0000256" key="2">
    <source>
        <dbReference type="ARBA" id="ARBA00004771"/>
    </source>
</evidence>